<feature type="domain" description="Pyruvate kinase C-terminal" evidence="18">
    <location>
        <begin position="356"/>
        <end position="467"/>
    </location>
</feature>
<evidence type="ECO:0000256" key="3">
    <source>
        <dbReference type="ARBA" id="ARBA00004997"/>
    </source>
</evidence>
<dbReference type="PATRIC" id="fig|237368.3.peg.3577"/>
<dbReference type="AlphaFoldDB" id="A0A0B0EG17"/>
<dbReference type="UniPathway" id="UPA00109">
    <property type="reaction ID" value="UER00188"/>
</dbReference>
<dbReference type="InterPro" id="IPR015795">
    <property type="entry name" value="Pyrv_Knase_C"/>
</dbReference>
<keyword evidence="8" id="KW-0479">Metal-binding</keyword>
<dbReference type="InterPro" id="IPR015813">
    <property type="entry name" value="Pyrv/PenolPyrv_kinase-like_dom"/>
</dbReference>
<dbReference type="SUPFAM" id="SSF51621">
    <property type="entry name" value="Phosphoenolpyruvate/pyruvate domain"/>
    <property type="match status" value="1"/>
</dbReference>
<evidence type="ECO:0000256" key="14">
    <source>
        <dbReference type="ARBA" id="ARBA00023317"/>
    </source>
</evidence>
<gene>
    <name evidence="19" type="primary">pykF</name>
    <name evidence="19" type="ORF">SCABRO_03313</name>
</gene>
<dbReference type="EMBL" id="JRYO01000225">
    <property type="protein sequence ID" value="KHE91011.1"/>
    <property type="molecule type" value="Genomic_DNA"/>
</dbReference>
<dbReference type="NCBIfam" id="NF004978">
    <property type="entry name" value="PRK06354.1"/>
    <property type="match status" value="1"/>
</dbReference>
<evidence type="ECO:0000259" key="17">
    <source>
        <dbReference type="Pfam" id="PF00224"/>
    </source>
</evidence>
<dbReference type="Pfam" id="PF02887">
    <property type="entry name" value="PK_C"/>
    <property type="match status" value="1"/>
</dbReference>
<dbReference type="Proteomes" id="UP000030652">
    <property type="component" value="Unassembled WGS sequence"/>
</dbReference>
<evidence type="ECO:0000256" key="1">
    <source>
        <dbReference type="ARBA" id="ARBA00001946"/>
    </source>
</evidence>
<organism evidence="19 20">
    <name type="scientific">Candidatus Scalindua brodae</name>
    <dbReference type="NCBI Taxonomy" id="237368"/>
    <lineage>
        <taxon>Bacteria</taxon>
        <taxon>Pseudomonadati</taxon>
        <taxon>Planctomycetota</taxon>
        <taxon>Candidatus Brocadiia</taxon>
        <taxon>Candidatus Brocadiales</taxon>
        <taxon>Candidatus Scalinduaceae</taxon>
        <taxon>Candidatus Scalindua</taxon>
    </lineage>
</organism>
<dbReference type="GO" id="GO:0000287">
    <property type="term" value="F:magnesium ion binding"/>
    <property type="evidence" value="ECO:0007669"/>
    <property type="project" value="UniProtKB-UniRule"/>
</dbReference>
<sequence length="471" mass="51204">MRRTKIVCTIGPASDSEDLLGKLIDAGMNVARLNFSHGTHEEHGATIRRIRSVSDEKQVSIAILQDLAGPKIRVGKLKDDSVFLEAGQTFILSNEDVLGDENKVFVSYQKLTAEVKIGDLILLADGSIELCVVKTDVKNVTCKVQVGGELSSNKGINLPGSSLSVPAFTEKDRKDLEFGLDQGVDYVAMSFVRSKEDILQMKGFLKGINRQIPIIAKVEKHEALGNIDEIIDIVDGIMVARGDLAVETPLEKVPMVQKMLIQKSNQKGKPVITATQMLKSMIENPRPTRAEANDVANAVLDGTDAVMLSEETTVGKYPVRSVRTMAKIIEATESNRVLKYQHYRPDEKNPEAIVSAVSHATSEIAKNIKAEAILTPTQTGSTAKMVASNRPDQVIIALSPDPDVVRCLNLVWGVYPILSDNYSNTEEMIEQVKEKALRSGLVKTGDVVVITAGVPIGIAGSTNLIKVEILK</sequence>
<dbReference type="Gene3D" id="3.20.20.60">
    <property type="entry name" value="Phosphoenolpyruvate-binding domains"/>
    <property type="match status" value="1"/>
</dbReference>
<evidence type="ECO:0000313" key="19">
    <source>
        <dbReference type="EMBL" id="KHE91011.1"/>
    </source>
</evidence>
<dbReference type="GO" id="GO:0005524">
    <property type="term" value="F:ATP binding"/>
    <property type="evidence" value="ECO:0007669"/>
    <property type="project" value="UniProtKB-KW"/>
</dbReference>
<comment type="catalytic activity">
    <reaction evidence="16">
        <text>pyruvate + ATP = phosphoenolpyruvate + ADP + H(+)</text>
        <dbReference type="Rhea" id="RHEA:18157"/>
        <dbReference type="ChEBI" id="CHEBI:15361"/>
        <dbReference type="ChEBI" id="CHEBI:15378"/>
        <dbReference type="ChEBI" id="CHEBI:30616"/>
        <dbReference type="ChEBI" id="CHEBI:58702"/>
        <dbReference type="ChEBI" id="CHEBI:456216"/>
        <dbReference type="EC" id="2.7.1.40"/>
    </reaction>
</comment>
<dbReference type="PANTHER" id="PTHR11817">
    <property type="entry name" value="PYRUVATE KINASE"/>
    <property type="match status" value="1"/>
</dbReference>
<evidence type="ECO:0000259" key="18">
    <source>
        <dbReference type="Pfam" id="PF02887"/>
    </source>
</evidence>
<dbReference type="InterPro" id="IPR018209">
    <property type="entry name" value="Pyrv_Knase_AS"/>
</dbReference>
<keyword evidence="14 19" id="KW-0670">Pyruvate</keyword>
<dbReference type="Gene3D" id="3.40.1380.20">
    <property type="entry name" value="Pyruvate kinase, C-terminal domain"/>
    <property type="match status" value="1"/>
</dbReference>
<dbReference type="PROSITE" id="PS00110">
    <property type="entry name" value="PYRUVATE_KINASE"/>
    <property type="match status" value="1"/>
</dbReference>
<reference evidence="19 20" key="1">
    <citation type="submission" date="2014-10" db="EMBL/GenBank/DDBJ databases">
        <title>Draft genome of anammox bacterium scalindua brodae, obtained using differential coverage binning of sequence data from two enrichment reactors.</title>
        <authorList>
            <person name="Speth D.R."/>
            <person name="Russ L."/>
            <person name="Kartal B."/>
            <person name="Op den Camp H.J."/>
            <person name="Dutilh B.E."/>
            <person name="Jetten M.S."/>
        </authorList>
    </citation>
    <scope>NUCLEOTIDE SEQUENCE [LARGE SCALE GENOMIC DNA]</scope>
    <source>
        <strain evidence="19">RU1</strain>
    </source>
</reference>
<comment type="caution">
    <text evidence="19">The sequence shown here is derived from an EMBL/GenBank/DDBJ whole genome shotgun (WGS) entry which is preliminary data.</text>
</comment>
<keyword evidence="11" id="KW-0067">ATP-binding</keyword>
<dbReference type="GO" id="GO:0016301">
    <property type="term" value="F:kinase activity"/>
    <property type="evidence" value="ECO:0007669"/>
    <property type="project" value="UniProtKB-KW"/>
</dbReference>
<feature type="domain" description="Pyruvate kinase barrel" evidence="17">
    <location>
        <begin position="1"/>
        <end position="322"/>
    </location>
</feature>
<dbReference type="InterPro" id="IPR011037">
    <property type="entry name" value="Pyrv_Knase-like_insert_dom_sf"/>
</dbReference>
<comment type="cofactor">
    <cofactor evidence="1">
        <name>Mg(2+)</name>
        <dbReference type="ChEBI" id="CHEBI:18420"/>
    </cofactor>
</comment>
<dbReference type="InterPro" id="IPR040442">
    <property type="entry name" value="Pyrv_kinase-like_dom_sf"/>
</dbReference>
<keyword evidence="7 16" id="KW-0808">Transferase</keyword>
<comment type="pathway">
    <text evidence="3 16">Carbohydrate degradation; glycolysis; pyruvate from D-glyceraldehyde 3-phosphate: step 5/5.</text>
</comment>
<dbReference type="InterPro" id="IPR015806">
    <property type="entry name" value="Pyrv_Knase_insert_dom_sf"/>
</dbReference>
<dbReference type="FunFam" id="3.20.20.60:FF:000025">
    <property type="entry name" value="Pyruvate kinase"/>
    <property type="match status" value="1"/>
</dbReference>
<evidence type="ECO:0000256" key="9">
    <source>
        <dbReference type="ARBA" id="ARBA00022741"/>
    </source>
</evidence>
<dbReference type="PRINTS" id="PR01050">
    <property type="entry name" value="PYRUVTKNASE"/>
</dbReference>
<dbReference type="Pfam" id="PF00224">
    <property type="entry name" value="PK"/>
    <property type="match status" value="1"/>
</dbReference>
<dbReference type="InterPro" id="IPR036918">
    <property type="entry name" value="Pyrv_Knase_C_sf"/>
</dbReference>
<protein>
    <recommendedName>
        <fullName evidence="6 15">Pyruvate kinase</fullName>
        <ecNumber evidence="5 15">2.7.1.40</ecNumber>
    </recommendedName>
</protein>
<keyword evidence="12 16" id="KW-0460">Magnesium</keyword>
<comment type="similarity">
    <text evidence="4 16">Belongs to the pyruvate kinase family.</text>
</comment>
<evidence type="ECO:0000256" key="10">
    <source>
        <dbReference type="ARBA" id="ARBA00022777"/>
    </source>
</evidence>
<accession>A0A0B0EG17</accession>
<name>A0A0B0EG17_9BACT</name>
<dbReference type="eggNOG" id="COG0469">
    <property type="taxonomic scope" value="Bacteria"/>
</dbReference>
<dbReference type="NCBIfam" id="NF004491">
    <property type="entry name" value="PRK05826.1"/>
    <property type="match status" value="1"/>
</dbReference>
<dbReference type="Gene3D" id="2.40.33.10">
    <property type="entry name" value="PK beta-barrel domain-like"/>
    <property type="match status" value="1"/>
</dbReference>
<keyword evidence="13 16" id="KW-0324">Glycolysis</keyword>
<evidence type="ECO:0000256" key="11">
    <source>
        <dbReference type="ARBA" id="ARBA00022840"/>
    </source>
</evidence>
<evidence type="ECO:0000256" key="4">
    <source>
        <dbReference type="ARBA" id="ARBA00008663"/>
    </source>
</evidence>
<dbReference type="NCBIfam" id="TIGR01064">
    <property type="entry name" value="pyruv_kin"/>
    <property type="match status" value="1"/>
</dbReference>
<dbReference type="InterPro" id="IPR015793">
    <property type="entry name" value="Pyrv_Knase_brl"/>
</dbReference>
<evidence type="ECO:0000256" key="6">
    <source>
        <dbReference type="ARBA" id="ARBA00018587"/>
    </source>
</evidence>
<proteinExistence type="inferred from homology"/>
<evidence type="ECO:0000256" key="2">
    <source>
        <dbReference type="ARBA" id="ARBA00001958"/>
    </source>
</evidence>
<evidence type="ECO:0000256" key="8">
    <source>
        <dbReference type="ARBA" id="ARBA00022723"/>
    </source>
</evidence>
<evidence type="ECO:0000256" key="12">
    <source>
        <dbReference type="ARBA" id="ARBA00022842"/>
    </source>
</evidence>
<dbReference type="SUPFAM" id="SSF52935">
    <property type="entry name" value="PK C-terminal domain-like"/>
    <property type="match status" value="1"/>
</dbReference>
<dbReference type="GO" id="GO:0004743">
    <property type="term" value="F:pyruvate kinase activity"/>
    <property type="evidence" value="ECO:0007669"/>
    <property type="project" value="UniProtKB-UniRule"/>
</dbReference>
<dbReference type="InterPro" id="IPR001697">
    <property type="entry name" value="Pyr_Knase"/>
</dbReference>
<keyword evidence="9" id="KW-0547">Nucleotide-binding</keyword>
<evidence type="ECO:0000256" key="13">
    <source>
        <dbReference type="ARBA" id="ARBA00023152"/>
    </source>
</evidence>
<dbReference type="GO" id="GO:0030955">
    <property type="term" value="F:potassium ion binding"/>
    <property type="evidence" value="ECO:0007669"/>
    <property type="project" value="UniProtKB-UniRule"/>
</dbReference>
<comment type="cofactor">
    <cofactor evidence="2">
        <name>K(+)</name>
        <dbReference type="ChEBI" id="CHEBI:29103"/>
    </cofactor>
</comment>
<evidence type="ECO:0000256" key="15">
    <source>
        <dbReference type="NCBIfam" id="TIGR01064"/>
    </source>
</evidence>
<keyword evidence="10 16" id="KW-0418">Kinase</keyword>
<dbReference type="SUPFAM" id="SSF50800">
    <property type="entry name" value="PK beta-barrel domain-like"/>
    <property type="match status" value="1"/>
</dbReference>
<evidence type="ECO:0000313" key="20">
    <source>
        <dbReference type="Proteomes" id="UP000030652"/>
    </source>
</evidence>
<evidence type="ECO:0000256" key="16">
    <source>
        <dbReference type="RuleBase" id="RU000504"/>
    </source>
</evidence>
<dbReference type="EC" id="2.7.1.40" evidence="5 15"/>
<evidence type="ECO:0000256" key="7">
    <source>
        <dbReference type="ARBA" id="ARBA00022679"/>
    </source>
</evidence>
<dbReference type="FunFam" id="2.40.33.10:FF:000001">
    <property type="entry name" value="Pyruvate kinase"/>
    <property type="match status" value="1"/>
</dbReference>
<evidence type="ECO:0000256" key="5">
    <source>
        <dbReference type="ARBA" id="ARBA00012142"/>
    </source>
</evidence>